<dbReference type="Proteomes" id="UP000178681">
    <property type="component" value="Unassembled WGS sequence"/>
</dbReference>
<keyword evidence="1 2" id="KW-0597">Phosphoprotein</keyword>
<dbReference type="Pfam" id="PF00072">
    <property type="entry name" value="Response_reg"/>
    <property type="match status" value="1"/>
</dbReference>
<proteinExistence type="predicted"/>
<evidence type="ECO:0000313" key="5">
    <source>
        <dbReference type="Proteomes" id="UP000178681"/>
    </source>
</evidence>
<reference evidence="4 5" key="1">
    <citation type="journal article" date="2016" name="Nat. Commun.">
        <title>Thousands of microbial genomes shed light on interconnected biogeochemical processes in an aquifer system.</title>
        <authorList>
            <person name="Anantharaman K."/>
            <person name="Brown C.T."/>
            <person name="Hug L.A."/>
            <person name="Sharon I."/>
            <person name="Castelle C.J."/>
            <person name="Probst A.J."/>
            <person name="Thomas B.C."/>
            <person name="Singh A."/>
            <person name="Wilkins M.J."/>
            <person name="Karaoz U."/>
            <person name="Brodie E.L."/>
            <person name="Williams K.H."/>
            <person name="Hubbard S.S."/>
            <person name="Banfield J.F."/>
        </authorList>
    </citation>
    <scope>NUCLEOTIDE SEQUENCE [LARGE SCALE GENOMIC DNA]</scope>
</reference>
<dbReference type="AlphaFoldDB" id="A0A1F5Z5E3"/>
<organism evidence="4 5">
    <name type="scientific">Candidatus Gottesmanbacteria bacterium RIFCSPHIGHO2_01_FULL_42_12</name>
    <dbReference type="NCBI Taxonomy" id="1798377"/>
    <lineage>
        <taxon>Bacteria</taxon>
        <taxon>Candidatus Gottesmaniibacteriota</taxon>
    </lineage>
</organism>
<evidence type="ECO:0000313" key="4">
    <source>
        <dbReference type="EMBL" id="OGG07669.1"/>
    </source>
</evidence>
<gene>
    <name evidence="4" type="ORF">A2872_01775</name>
</gene>
<evidence type="ECO:0000259" key="3">
    <source>
        <dbReference type="PROSITE" id="PS50110"/>
    </source>
</evidence>
<sequence>MPKKVLIIDDDLYIRDLYSEILSEDGYEVETAVDGIDGLERIAKTKFDLILLDLMMPRLDGLGVLRQIKVEPQKYLYGTIIILTNLANDPVIGVTQGMGAQSYIIKSDLNPDQFLYFIKSRLS</sequence>
<dbReference type="EMBL" id="MFJG01000003">
    <property type="protein sequence ID" value="OGG07669.1"/>
    <property type="molecule type" value="Genomic_DNA"/>
</dbReference>
<name>A0A1F5Z5E3_9BACT</name>
<dbReference type="PANTHER" id="PTHR44591">
    <property type="entry name" value="STRESS RESPONSE REGULATOR PROTEIN 1"/>
    <property type="match status" value="1"/>
</dbReference>
<dbReference type="Gene3D" id="3.40.50.2300">
    <property type="match status" value="1"/>
</dbReference>
<feature type="modified residue" description="4-aspartylphosphate" evidence="2">
    <location>
        <position position="53"/>
    </location>
</feature>
<dbReference type="GO" id="GO:0000160">
    <property type="term" value="P:phosphorelay signal transduction system"/>
    <property type="evidence" value="ECO:0007669"/>
    <property type="project" value="InterPro"/>
</dbReference>
<dbReference type="PROSITE" id="PS50110">
    <property type="entry name" value="RESPONSE_REGULATORY"/>
    <property type="match status" value="1"/>
</dbReference>
<dbReference type="PANTHER" id="PTHR44591:SF3">
    <property type="entry name" value="RESPONSE REGULATORY DOMAIN-CONTAINING PROTEIN"/>
    <property type="match status" value="1"/>
</dbReference>
<feature type="domain" description="Response regulatory" evidence="3">
    <location>
        <begin position="4"/>
        <end position="121"/>
    </location>
</feature>
<comment type="caution">
    <text evidence="4">The sequence shown here is derived from an EMBL/GenBank/DDBJ whole genome shotgun (WGS) entry which is preliminary data.</text>
</comment>
<accession>A0A1F5Z5E3</accession>
<dbReference type="InterPro" id="IPR001789">
    <property type="entry name" value="Sig_transdc_resp-reg_receiver"/>
</dbReference>
<dbReference type="SMART" id="SM00448">
    <property type="entry name" value="REC"/>
    <property type="match status" value="1"/>
</dbReference>
<dbReference type="InterPro" id="IPR050595">
    <property type="entry name" value="Bact_response_regulator"/>
</dbReference>
<dbReference type="SUPFAM" id="SSF52172">
    <property type="entry name" value="CheY-like"/>
    <property type="match status" value="1"/>
</dbReference>
<evidence type="ECO:0000256" key="2">
    <source>
        <dbReference type="PROSITE-ProRule" id="PRU00169"/>
    </source>
</evidence>
<protein>
    <recommendedName>
        <fullName evidence="3">Response regulatory domain-containing protein</fullName>
    </recommendedName>
</protein>
<dbReference type="InterPro" id="IPR011006">
    <property type="entry name" value="CheY-like_superfamily"/>
</dbReference>
<dbReference type="STRING" id="1798377.A2872_01775"/>
<evidence type="ECO:0000256" key="1">
    <source>
        <dbReference type="ARBA" id="ARBA00022553"/>
    </source>
</evidence>